<dbReference type="Pfam" id="PF10557">
    <property type="entry name" value="Cullin_Nedd8"/>
    <property type="match status" value="1"/>
</dbReference>
<dbReference type="InterPro" id="IPR019559">
    <property type="entry name" value="Cullin_neddylation_domain"/>
</dbReference>
<dbReference type="GO" id="GO:0031625">
    <property type="term" value="F:ubiquitin protein ligase binding"/>
    <property type="evidence" value="ECO:0007669"/>
    <property type="project" value="InterPro"/>
</dbReference>
<protein>
    <submittedName>
        <fullName evidence="4">Cullin-1</fullName>
    </submittedName>
</protein>
<name>A0A194PUZ9_PAPXU</name>
<evidence type="ECO:0000313" key="5">
    <source>
        <dbReference type="Proteomes" id="UP000053268"/>
    </source>
</evidence>
<dbReference type="InterPro" id="IPR036388">
    <property type="entry name" value="WH-like_DNA-bd_sf"/>
</dbReference>
<accession>A0A194PUZ9</accession>
<keyword evidence="5" id="KW-1185">Reference proteome</keyword>
<proteinExistence type="predicted"/>
<keyword evidence="2" id="KW-0832">Ubl conjugation</keyword>
<dbReference type="SUPFAM" id="SSF46785">
    <property type="entry name" value="Winged helix' DNA-binding domain"/>
    <property type="match status" value="1"/>
</dbReference>
<dbReference type="STRING" id="66420.A0A194PUZ9"/>
<dbReference type="AlphaFoldDB" id="A0A194PUZ9"/>
<dbReference type="FunFam" id="1.10.10.10:FF:000014">
    <property type="entry name" value="Cullin 1"/>
    <property type="match status" value="1"/>
</dbReference>
<dbReference type="InterPro" id="IPR036390">
    <property type="entry name" value="WH_DNA-bd_sf"/>
</dbReference>
<dbReference type="InterPro" id="IPR045093">
    <property type="entry name" value="Cullin"/>
</dbReference>
<dbReference type="PROSITE" id="PS01256">
    <property type="entry name" value="CULLIN_1"/>
    <property type="match status" value="1"/>
</dbReference>
<dbReference type="InterPro" id="IPR016157">
    <property type="entry name" value="Cullin_CS"/>
</dbReference>
<dbReference type="EMBL" id="KQ459593">
    <property type="protein sequence ID" value="KPI96569.1"/>
    <property type="molecule type" value="Genomic_DNA"/>
</dbReference>
<dbReference type="GO" id="GO:0006511">
    <property type="term" value="P:ubiquitin-dependent protein catabolic process"/>
    <property type="evidence" value="ECO:0007669"/>
    <property type="project" value="InterPro"/>
</dbReference>
<dbReference type="PANTHER" id="PTHR11932">
    <property type="entry name" value="CULLIN"/>
    <property type="match status" value="1"/>
</dbReference>
<keyword evidence="1" id="KW-1017">Isopeptide bond</keyword>
<gene>
    <name evidence="4" type="ORF">RR46_12599</name>
</gene>
<reference evidence="4 5" key="1">
    <citation type="journal article" date="2015" name="Nat. Commun.">
        <title>Outbred genome sequencing and CRISPR/Cas9 gene editing in butterflies.</title>
        <authorList>
            <person name="Li X."/>
            <person name="Fan D."/>
            <person name="Zhang W."/>
            <person name="Liu G."/>
            <person name="Zhang L."/>
            <person name="Zhao L."/>
            <person name="Fang X."/>
            <person name="Chen L."/>
            <person name="Dong Y."/>
            <person name="Chen Y."/>
            <person name="Ding Y."/>
            <person name="Zhao R."/>
            <person name="Feng M."/>
            <person name="Zhu Y."/>
            <person name="Feng Y."/>
            <person name="Jiang X."/>
            <person name="Zhu D."/>
            <person name="Xiang H."/>
            <person name="Feng X."/>
            <person name="Li S."/>
            <person name="Wang J."/>
            <person name="Zhang G."/>
            <person name="Kronforst M.R."/>
            <person name="Wang W."/>
        </authorList>
    </citation>
    <scope>NUCLEOTIDE SEQUENCE [LARGE SCALE GENOMIC DNA]</scope>
    <source>
        <strain evidence="4">Ya'a_city_454_Px</strain>
        <tissue evidence="4">Whole body</tissue>
    </source>
</reference>
<evidence type="ECO:0000313" key="4">
    <source>
        <dbReference type="EMBL" id="KPI96569.1"/>
    </source>
</evidence>
<feature type="domain" description="Cullin neddylation" evidence="3">
    <location>
        <begin position="1"/>
        <end position="52"/>
    </location>
</feature>
<sequence length="58" mass="6917">MKTRKTLKHQHLVVEVLNQLSSRFKPRVPVIKKCIDILIEKEYLERTEGEKDTYSYLA</sequence>
<dbReference type="SMART" id="SM00884">
    <property type="entry name" value="Cullin_Nedd8"/>
    <property type="match status" value="1"/>
</dbReference>
<dbReference type="Gene3D" id="1.10.10.10">
    <property type="entry name" value="Winged helix-like DNA-binding domain superfamily/Winged helix DNA-binding domain"/>
    <property type="match status" value="1"/>
</dbReference>
<organism evidence="4 5">
    <name type="scientific">Papilio xuthus</name>
    <name type="common">Asian swallowtail butterfly</name>
    <dbReference type="NCBI Taxonomy" id="66420"/>
    <lineage>
        <taxon>Eukaryota</taxon>
        <taxon>Metazoa</taxon>
        <taxon>Ecdysozoa</taxon>
        <taxon>Arthropoda</taxon>
        <taxon>Hexapoda</taxon>
        <taxon>Insecta</taxon>
        <taxon>Pterygota</taxon>
        <taxon>Neoptera</taxon>
        <taxon>Endopterygota</taxon>
        <taxon>Lepidoptera</taxon>
        <taxon>Glossata</taxon>
        <taxon>Ditrysia</taxon>
        <taxon>Papilionoidea</taxon>
        <taxon>Papilionidae</taxon>
        <taxon>Papilioninae</taxon>
        <taxon>Papilio</taxon>
    </lineage>
</organism>
<dbReference type="Proteomes" id="UP000053268">
    <property type="component" value="Unassembled WGS sequence"/>
</dbReference>
<dbReference type="GO" id="GO:0031461">
    <property type="term" value="C:cullin-RING ubiquitin ligase complex"/>
    <property type="evidence" value="ECO:0007669"/>
    <property type="project" value="InterPro"/>
</dbReference>
<evidence type="ECO:0000256" key="1">
    <source>
        <dbReference type="ARBA" id="ARBA00022499"/>
    </source>
</evidence>
<evidence type="ECO:0000259" key="3">
    <source>
        <dbReference type="SMART" id="SM00884"/>
    </source>
</evidence>
<evidence type="ECO:0000256" key="2">
    <source>
        <dbReference type="ARBA" id="ARBA00022843"/>
    </source>
</evidence>